<reference evidence="5" key="1">
    <citation type="journal article" date="2023" name="Int. J. Syst. Evol. Microbiol.">
        <title>Claveliimonas bilis gen. nov., sp. nov., deoxycholic acid-producing bacteria isolated from human faeces, and reclassification of Sellimonas monacensis Zenner et al. 2021 as Claveliimonas monacensis comb. nov.</title>
        <authorList>
            <person name="Hisatomi A."/>
            <person name="Kastawa N.W.E.P.G."/>
            <person name="Song I."/>
            <person name="Ohkuma M."/>
            <person name="Fukiya S."/>
            <person name="Sakamoto M."/>
        </authorList>
    </citation>
    <scope>NUCLEOTIDE SEQUENCE [LARGE SCALE GENOMIC DNA]</scope>
    <source>
        <strain evidence="5">12BBH14</strain>
    </source>
</reference>
<evidence type="ECO:0000313" key="5">
    <source>
        <dbReference type="Proteomes" id="UP001305815"/>
    </source>
</evidence>
<dbReference type="PANTHER" id="PTHR35788">
    <property type="entry name" value="EXPORTED PROTEIN-RELATED"/>
    <property type="match status" value="1"/>
</dbReference>
<dbReference type="Pfam" id="PF07501">
    <property type="entry name" value="G5"/>
    <property type="match status" value="1"/>
</dbReference>
<dbReference type="EMBL" id="AP027742">
    <property type="protein sequence ID" value="BDZ76059.1"/>
    <property type="molecule type" value="Genomic_DNA"/>
</dbReference>
<evidence type="ECO:0000256" key="1">
    <source>
        <dbReference type="ARBA" id="ARBA00022729"/>
    </source>
</evidence>
<accession>A0ABN6YXF8</accession>
<gene>
    <name evidence="4" type="ORF">Lac1_02420</name>
</gene>
<name>A0ABN6YXF8_9FIRM</name>
<feature type="domain" description="G5" evidence="3">
    <location>
        <begin position="391"/>
        <end position="470"/>
    </location>
</feature>
<dbReference type="PROSITE" id="PS51109">
    <property type="entry name" value="G5"/>
    <property type="match status" value="1"/>
</dbReference>
<dbReference type="InterPro" id="IPR007391">
    <property type="entry name" value="Vancomycin_resist_VanW"/>
</dbReference>
<dbReference type="Gene3D" id="2.20.230.10">
    <property type="entry name" value="Resuscitation-promoting factor rpfb"/>
    <property type="match status" value="1"/>
</dbReference>
<dbReference type="InterPro" id="IPR022029">
    <property type="entry name" value="YoaR-like_PG-bd"/>
</dbReference>
<dbReference type="PANTHER" id="PTHR35788:SF1">
    <property type="entry name" value="EXPORTED PROTEIN"/>
    <property type="match status" value="1"/>
</dbReference>
<sequence length="522" mass="57439">MTSERRRRKVTRRMSLKRKRRMTVLFFAAVFLILLVFAGSYLALRKYVNTVEGDIIADNISIGTVDVSGLTRNQAKELLEEHLAEDRAVTVSLKTENGSADATLEELGLSSDDLDSLTKEAVDYGKKGSVWTRYRRMKRLEADGLVIREKFTLDKELTEAVLNERAVPLIKGAQDAAIEKTATGFKITPEQEGKAVDIEATIEVITEQLNQEWNHEDFSVEVSTKKEEPEITEEDLSEIQDELGSFWTDAGGGERWNNLKTGTERLNGKILMPGETLSVGQVTGPYTAENGYVEAGAYENGQVVSDYGGGICQVSTTLYNAVIYAELEIVERAPHSMTVAYVKPSRDAAIAGDYLDFKFKNSYDTPIYIYGEINSSNQLQFIIYGKDTRPEGRKVEYESETVSTTEHGTTYKENPEAAFGTMTSTGSPHDGVEARLWKIVYEDGEEVSREVFNTSSYSASDEIIEVGTAGGSEEAVAALQSAIASQDAAKISEAVSKGGGQATENQEDAAAQQTDEQAREQS</sequence>
<dbReference type="InterPro" id="IPR052913">
    <property type="entry name" value="Glycopeptide_resist_protein"/>
</dbReference>
<dbReference type="Proteomes" id="UP001305815">
    <property type="component" value="Chromosome"/>
</dbReference>
<feature type="compositionally biased region" description="Low complexity" evidence="2">
    <location>
        <begin position="502"/>
        <end position="515"/>
    </location>
</feature>
<proteinExistence type="predicted"/>
<feature type="region of interest" description="Disordered" evidence="2">
    <location>
        <begin position="493"/>
        <end position="522"/>
    </location>
</feature>
<protein>
    <submittedName>
        <fullName evidence="4">Exported protein</fullName>
    </submittedName>
</protein>
<evidence type="ECO:0000256" key="2">
    <source>
        <dbReference type="SAM" id="MobiDB-lite"/>
    </source>
</evidence>
<organism evidence="4 5">
    <name type="scientific">Claveliimonas bilis</name>
    <dbReference type="NCBI Taxonomy" id="3028070"/>
    <lineage>
        <taxon>Bacteria</taxon>
        <taxon>Bacillati</taxon>
        <taxon>Bacillota</taxon>
        <taxon>Clostridia</taxon>
        <taxon>Lachnospirales</taxon>
        <taxon>Lachnospiraceae</taxon>
        <taxon>Claveliimonas</taxon>
    </lineage>
</organism>
<dbReference type="Pfam" id="PF12229">
    <property type="entry name" value="PG_binding_4"/>
    <property type="match status" value="1"/>
</dbReference>
<dbReference type="InterPro" id="IPR011098">
    <property type="entry name" value="G5_dom"/>
</dbReference>
<keyword evidence="5" id="KW-1185">Reference proteome</keyword>
<evidence type="ECO:0000313" key="4">
    <source>
        <dbReference type="EMBL" id="BDZ76059.1"/>
    </source>
</evidence>
<dbReference type="SMART" id="SM01208">
    <property type="entry name" value="G5"/>
    <property type="match status" value="1"/>
</dbReference>
<dbReference type="Pfam" id="PF04294">
    <property type="entry name" value="VanW"/>
    <property type="match status" value="1"/>
</dbReference>
<keyword evidence="1" id="KW-0732">Signal</keyword>
<evidence type="ECO:0000259" key="3">
    <source>
        <dbReference type="PROSITE" id="PS51109"/>
    </source>
</evidence>
<dbReference type="RefSeq" id="WP_230107333.1">
    <property type="nucleotide sequence ID" value="NZ_AP024845.1"/>
</dbReference>